<proteinExistence type="predicted"/>
<reference evidence="1 2" key="2">
    <citation type="journal article" date="2013" name="Plant Cell Physiol.">
        <title>Rice Annotation Project Database (RAP-DB): an integrative and interactive database for rice genomics.</title>
        <authorList>
            <person name="Sakai H."/>
            <person name="Lee S.S."/>
            <person name="Tanaka T."/>
            <person name="Numa H."/>
            <person name="Kim J."/>
            <person name="Kawahara Y."/>
            <person name="Wakimoto H."/>
            <person name="Yang C.C."/>
            <person name="Iwamoto M."/>
            <person name="Abe T."/>
            <person name="Yamada Y."/>
            <person name="Muto A."/>
            <person name="Inokuchi H."/>
            <person name="Ikemura T."/>
            <person name="Matsumoto T."/>
            <person name="Sasaki T."/>
            <person name="Itoh T."/>
        </authorList>
    </citation>
    <scope>NUCLEOTIDE SEQUENCE [LARGE SCALE GENOMIC DNA]</scope>
    <source>
        <strain evidence="2">cv. Nipponbare</strain>
    </source>
</reference>
<evidence type="ECO:0000313" key="1">
    <source>
        <dbReference type="EMBL" id="BAS82466.1"/>
    </source>
</evidence>
<dbReference type="ExpressionAtlas" id="A0A0P0VTS0">
    <property type="expression patterns" value="baseline and differential"/>
</dbReference>
<accession>A0A0P0VTS0</accession>
<dbReference type="EMBL" id="AP014959">
    <property type="protein sequence ID" value="BAS82466.1"/>
    <property type="molecule type" value="Genomic_DNA"/>
</dbReference>
<gene>
    <name evidence="1" type="ordered locus">Os03g0165300</name>
    <name evidence="1" type="ORF">OSNPB_030165300</name>
</gene>
<dbReference type="AlphaFoldDB" id="A0A0P0VTS0"/>
<evidence type="ECO:0000313" key="2">
    <source>
        <dbReference type="Proteomes" id="UP000059680"/>
    </source>
</evidence>
<dbReference type="Proteomes" id="UP000059680">
    <property type="component" value="Chromosome 3"/>
</dbReference>
<reference evidence="1 2" key="3">
    <citation type="journal article" date="2013" name="Rice">
        <title>Improvement of the Oryza sativa Nipponbare reference genome using next generation sequence and optical map data.</title>
        <authorList>
            <person name="Kawahara Y."/>
            <person name="de la Bastide M."/>
            <person name="Hamilton J.P."/>
            <person name="Kanamori H."/>
            <person name="McCombie W.R."/>
            <person name="Ouyang S."/>
            <person name="Schwartz D.C."/>
            <person name="Tanaka T."/>
            <person name="Wu J."/>
            <person name="Zhou S."/>
            <person name="Childs K.L."/>
            <person name="Davidson R.M."/>
            <person name="Lin H."/>
            <person name="Quesada-Ocampo L."/>
            <person name="Vaillancourt B."/>
            <person name="Sakai H."/>
            <person name="Lee S.S."/>
            <person name="Kim J."/>
            <person name="Numa H."/>
            <person name="Itoh T."/>
            <person name="Buell C.R."/>
            <person name="Matsumoto T."/>
        </authorList>
    </citation>
    <scope>NUCLEOTIDE SEQUENCE [LARGE SCALE GENOMIC DNA]</scope>
    <source>
        <strain evidence="2">cv. Nipponbare</strain>
    </source>
</reference>
<name>A0A0P0VTS0_ORYSJ</name>
<organism evidence="1 2">
    <name type="scientific">Oryza sativa subsp. japonica</name>
    <name type="common">Rice</name>
    <dbReference type="NCBI Taxonomy" id="39947"/>
    <lineage>
        <taxon>Eukaryota</taxon>
        <taxon>Viridiplantae</taxon>
        <taxon>Streptophyta</taxon>
        <taxon>Embryophyta</taxon>
        <taxon>Tracheophyta</taxon>
        <taxon>Spermatophyta</taxon>
        <taxon>Magnoliopsida</taxon>
        <taxon>Liliopsida</taxon>
        <taxon>Poales</taxon>
        <taxon>Poaceae</taxon>
        <taxon>BOP clade</taxon>
        <taxon>Oryzoideae</taxon>
        <taxon>Oryzeae</taxon>
        <taxon>Oryzinae</taxon>
        <taxon>Oryza</taxon>
        <taxon>Oryza sativa</taxon>
    </lineage>
</organism>
<reference evidence="2" key="1">
    <citation type="journal article" date="2005" name="Nature">
        <title>The map-based sequence of the rice genome.</title>
        <authorList>
            <consortium name="International rice genome sequencing project (IRGSP)"/>
            <person name="Matsumoto T."/>
            <person name="Wu J."/>
            <person name="Kanamori H."/>
            <person name="Katayose Y."/>
            <person name="Fujisawa M."/>
            <person name="Namiki N."/>
            <person name="Mizuno H."/>
            <person name="Yamamoto K."/>
            <person name="Antonio B.A."/>
            <person name="Baba T."/>
            <person name="Sakata K."/>
            <person name="Nagamura Y."/>
            <person name="Aoki H."/>
            <person name="Arikawa K."/>
            <person name="Arita K."/>
            <person name="Bito T."/>
            <person name="Chiden Y."/>
            <person name="Fujitsuka N."/>
            <person name="Fukunaka R."/>
            <person name="Hamada M."/>
            <person name="Harada C."/>
            <person name="Hayashi A."/>
            <person name="Hijishita S."/>
            <person name="Honda M."/>
            <person name="Hosokawa S."/>
            <person name="Ichikawa Y."/>
            <person name="Idonuma A."/>
            <person name="Iijima M."/>
            <person name="Ikeda M."/>
            <person name="Ikeno M."/>
            <person name="Ito K."/>
            <person name="Ito S."/>
            <person name="Ito T."/>
            <person name="Ito Y."/>
            <person name="Ito Y."/>
            <person name="Iwabuchi A."/>
            <person name="Kamiya K."/>
            <person name="Karasawa W."/>
            <person name="Kurita K."/>
            <person name="Katagiri S."/>
            <person name="Kikuta A."/>
            <person name="Kobayashi H."/>
            <person name="Kobayashi N."/>
            <person name="Machita K."/>
            <person name="Maehara T."/>
            <person name="Masukawa M."/>
            <person name="Mizubayashi T."/>
            <person name="Mukai Y."/>
            <person name="Nagasaki H."/>
            <person name="Nagata Y."/>
            <person name="Naito S."/>
            <person name="Nakashima M."/>
            <person name="Nakama Y."/>
            <person name="Nakamichi Y."/>
            <person name="Nakamura M."/>
            <person name="Meguro A."/>
            <person name="Negishi M."/>
            <person name="Ohta I."/>
            <person name="Ohta T."/>
            <person name="Okamoto M."/>
            <person name="Ono N."/>
            <person name="Saji S."/>
            <person name="Sakaguchi M."/>
            <person name="Sakai K."/>
            <person name="Shibata M."/>
            <person name="Shimokawa T."/>
            <person name="Song J."/>
            <person name="Takazaki Y."/>
            <person name="Terasawa K."/>
            <person name="Tsugane M."/>
            <person name="Tsuji K."/>
            <person name="Ueda S."/>
            <person name="Waki K."/>
            <person name="Yamagata H."/>
            <person name="Yamamoto M."/>
            <person name="Yamamoto S."/>
            <person name="Yamane H."/>
            <person name="Yoshiki S."/>
            <person name="Yoshihara R."/>
            <person name="Yukawa K."/>
            <person name="Zhong H."/>
            <person name="Yano M."/>
            <person name="Yuan Q."/>
            <person name="Ouyang S."/>
            <person name="Liu J."/>
            <person name="Jones K.M."/>
            <person name="Gansberger K."/>
            <person name="Moffat K."/>
            <person name="Hill J."/>
            <person name="Bera J."/>
            <person name="Fadrosh D."/>
            <person name="Jin S."/>
            <person name="Johri S."/>
            <person name="Kim M."/>
            <person name="Overton L."/>
            <person name="Reardon M."/>
            <person name="Tsitrin T."/>
            <person name="Vuong H."/>
            <person name="Weaver B."/>
            <person name="Ciecko A."/>
            <person name="Tallon L."/>
            <person name="Jackson J."/>
            <person name="Pai G."/>
            <person name="Aken S.V."/>
            <person name="Utterback T."/>
            <person name="Reidmuller S."/>
            <person name="Feldblyum T."/>
            <person name="Hsiao J."/>
            <person name="Zismann V."/>
            <person name="Iobst S."/>
            <person name="de Vazeille A.R."/>
            <person name="Buell C.R."/>
            <person name="Ying K."/>
            <person name="Li Y."/>
            <person name="Lu T."/>
            <person name="Huang Y."/>
            <person name="Zhao Q."/>
            <person name="Feng Q."/>
            <person name="Zhang L."/>
            <person name="Zhu J."/>
            <person name="Weng Q."/>
            <person name="Mu J."/>
            <person name="Lu Y."/>
            <person name="Fan D."/>
            <person name="Liu Y."/>
            <person name="Guan J."/>
            <person name="Zhang Y."/>
            <person name="Yu S."/>
            <person name="Liu X."/>
            <person name="Zhang Y."/>
            <person name="Hong G."/>
            <person name="Han B."/>
            <person name="Choisne N."/>
            <person name="Demange N."/>
            <person name="Orjeda G."/>
            <person name="Samain S."/>
            <person name="Cattolico L."/>
            <person name="Pelletier E."/>
            <person name="Couloux A."/>
            <person name="Segurens B."/>
            <person name="Wincker P."/>
            <person name="D'Hont A."/>
            <person name="Scarpelli C."/>
            <person name="Weissenbach J."/>
            <person name="Salanoubat M."/>
            <person name="Quetier F."/>
            <person name="Yu Y."/>
            <person name="Kim H.R."/>
            <person name="Rambo T."/>
            <person name="Currie J."/>
            <person name="Collura K."/>
            <person name="Luo M."/>
            <person name="Yang T."/>
            <person name="Ammiraju J.S.S."/>
            <person name="Engler F."/>
            <person name="Soderlund C."/>
            <person name="Wing R.A."/>
            <person name="Palmer L.E."/>
            <person name="de la Bastide M."/>
            <person name="Spiegel L."/>
            <person name="Nascimento L."/>
            <person name="Zutavern T."/>
            <person name="O'Shaughnessy A."/>
            <person name="Dike S."/>
            <person name="Dedhia N."/>
            <person name="Preston R."/>
            <person name="Balija V."/>
            <person name="McCombie W.R."/>
            <person name="Chow T."/>
            <person name="Chen H."/>
            <person name="Chung M."/>
            <person name="Chen C."/>
            <person name="Shaw J."/>
            <person name="Wu H."/>
            <person name="Hsiao K."/>
            <person name="Chao Y."/>
            <person name="Chu M."/>
            <person name="Cheng C."/>
            <person name="Hour A."/>
            <person name="Lee P."/>
            <person name="Lin S."/>
            <person name="Lin Y."/>
            <person name="Liou J."/>
            <person name="Liu S."/>
            <person name="Hsing Y."/>
            <person name="Raghuvanshi S."/>
            <person name="Mohanty A."/>
            <person name="Bharti A.K."/>
            <person name="Gaur A."/>
            <person name="Gupta V."/>
            <person name="Kumar D."/>
            <person name="Ravi V."/>
            <person name="Vij S."/>
            <person name="Kapur A."/>
            <person name="Khurana P."/>
            <person name="Khurana P."/>
            <person name="Khurana J.P."/>
            <person name="Tyagi A.K."/>
            <person name="Gaikwad K."/>
            <person name="Singh A."/>
            <person name="Dalal V."/>
            <person name="Srivastava S."/>
            <person name="Dixit A."/>
            <person name="Pal A.K."/>
            <person name="Ghazi I.A."/>
            <person name="Yadav M."/>
            <person name="Pandit A."/>
            <person name="Bhargava A."/>
            <person name="Sureshbabu K."/>
            <person name="Batra K."/>
            <person name="Sharma T.R."/>
            <person name="Mohapatra T."/>
            <person name="Singh N.K."/>
            <person name="Messing J."/>
            <person name="Nelson A.B."/>
            <person name="Fuks G."/>
            <person name="Kavchok S."/>
            <person name="Keizer G."/>
            <person name="Linton E."/>
            <person name="Llaca V."/>
            <person name="Song R."/>
            <person name="Tanyolac B."/>
            <person name="Young S."/>
            <person name="Ho-Il K."/>
            <person name="Hahn J.H."/>
            <person name="Sangsakoo G."/>
            <person name="Vanavichit A."/>
            <person name="de Mattos Luiz.A.T."/>
            <person name="Zimmer P.D."/>
            <person name="Malone G."/>
            <person name="Dellagostin O."/>
            <person name="de Oliveira A.C."/>
            <person name="Bevan M."/>
            <person name="Bancroft I."/>
            <person name="Minx P."/>
            <person name="Cordum H."/>
            <person name="Wilson R."/>
            <person name="Cheng Z."/>
            <person name="Jin W."/>
            <person name="Jiang J."/>
            <person name="Leong S.A."/>
            <person name="Iwama H."/>
            <person name="Gojobori T."/>
            <person name="Itoh T."/>
            <person name="Niimura Y."/>
            <person name="Fujii Y."/>
            <person name="Habara T."/>
            <person name="Sakai H."/>
            <person name="Sato Y."/>
            <person name="Wilson G."/>
            <person name="Kumar K."/>
            <person name="McCouch S."/>
            <person name="Juretic N."/>
            <person name="Hoen D."/>
            <person name="Wright S."/>
            <person name="Bruskiewich R."/>
            <person name="Bureau T."/>
            <person name="Miyao A."/>
            <person name="Hirochika H."/>
            <person name="Nishikawa T."/>
            <person name="Kadowaki K."/>
            <person name="Sugiura M."/>
            <person name="Burr B."/>
            <person name="Sasaki T."/>
        </authorList>
    </citation>
    <scope>NUCLEOTIDE SEQUENCE [LARGE SCALE GENOMIC DNA]</scope>
    <source>
        <strain evidence="2">cv. Nipponbare</strain>
    </source>
</reference>
<protein>
    <submittedName>
        <fullName evidence="1">Os03g0165300 protein</fullName>
    </submittedName>
</protein>
<sequence length="97" mass="10630">NQKREGKKITKRSRCSFSSYYSNLLSCCNFFLESLGSSLSPFWVVSVILQELSCSSSLLGLKVDFCTGTAKALGIVLQKAQQSEAYCPSQFAAEAKD</sequence>
<keyword evidence="2" id="KW-1185">Reference proteome</keyword>
<feature type="non-terminal residue" evidence="1">
    <location>
        <position position="97"/>
    </location>
</feature>